<evidence type="ECO:0000313" key="2">
    <source>
        <dbReference type="Proteomes" id="UP000076552"/>
    </source>
</evidence>
<dbReference type="EMBL" id="LFIV01000173">
    <property type="protein sequence ID" value="KZL66529.1"/>
    <property type="molecule type" value="Genomic_DNA"/>
</dbReference>
<dbReference type="AlphaFoldDB" id="A0A166P9J0"/>
<evidence type="ECO:0000313" key="1">
    <source>
        <dbReference type="EMBL" id="KZL66529.1"/>
    </source>
</evidence>
<sequence length="193" mass="20878">MDNSLRHSFQHIKEGMDCDISRVCSVPPPTPARPPLPNRTPPPSVPVTPNPLLDIGIFSCLSSGTQYDTNPGHPQLVSSHLPARAASFCSACTDTLINLPPSPISHTSYTTSPHVRIRAAPAIVHYSSAHAEEAGTVFIELQEHETDTCSPTSGTPRYRLAWKLSISSDGRTFAGSDVLALQHEMPWDKGCLM</sequence>
<keyword evidence="2" id="KW-1185">Reference proteome</keyword>
<name>A0A166P9J0_9PEZI</name>
<proteinExistence type="predicted"/>
<gene>
    <name evidence="1" type="ORF">CT0861_12219</name>
</gene>
<comment type="caution">
    <text evidence="1">The sequence shown here is derived from an EMBL/GenBank/DDBJ whole genome shotgun (WGS) entry which is preliminary data.</text>
</comment>
<protein>
    <submittedName>
        <fullName evidence="1">Uncharacterized protein</fullName>
    </submittedName>
</protein>
<organism evidence="1 2">
    <name type="scientific">Colletotrichum tofieldiae</name>
    <dbReference type="NCBI Taxonomy" id="708197"/>
    <lineage>
        <taxon>Eukaryota</taxon>
        <taxon>Fungi</taxon>
        <taxon>Dikarya</taxon>
        <taxon>Ascomycota</taxon>
        <taxon>Pezizomycotina</taxon>
        <taxon>Sordariomycetes</taxon>
        <taxon>Hypocreomycetidae</taxon>
        <taxon>Glomerellales</taxon>
        <taxon>Glomerellaceae</taxon>
        <taxon>Colletotrichum</taxon>
        <taxon>Colletotrichum spaethianum species complex</taxon>
    </lineage>
</organism>
<accession>A0A166P9J0</accession>
<reference evidence="1 2" key="1">
    <citation type="submission" date="2015-06" db="EMBL/GenBank/DDBJ databases">
        <title>Survival trade-offs in plant roots during colonization by closely related pathogenic and mutualistic fungi.</title>
        <authorList>
            <person name="Hacquard S."/>
            <person name="Kracher B."/>
            <person name="Hiruma K."/>
            <person name="Weinman A."/>
            <person name="Muench P."/>
            <person name="Garrido Oter R."/>
            <person name="Ver Loren van Themaat E."/>
            <person name="Dallerey J.-F."/>
            <person name="Damm U."/>
            <person name="Henrissat B."/>
            <person name="Lespinet O."/>
            <person name="Thon M."/>
            <person name="Kemen E."/>
            <person name="McHardy A.C."/>
            <person name="Schulze-Lefert P."/>
            <person name="O'Connell R.J."/>
        </authorList>
    </citation>
    <scope>NUCLEOTIDE SEQUENCE [LARGE SCALE GENOMIC DNA]</scope>
    <source>
        <strain evidence="1 2">0861</strain>
    </source>
</reference>
<dbReference type="Proteomes" id="UP000076552">
    <property type="component" value="Unassembled WGS sequence"/>
</dbReference>